<evidence type="ECO:0000313" key="2">
    <source>
        <dbReference type="EMBL" id="TDA23093.1"/>
    </source>
</evidence>
<gene>
    <name evidence="2" type="ORF">E1963_03140</name>
</gene>
<feature type="region of interest" description="Disordered" evidence="1">
    <location>
        <begin position="57"/>
        <end position="90"/>
    </location>
</feature>
<comment type="caution">
    <text evidence="2">The sequence shown here is derived from an EMBL/GenBank/DDBJ whole genome shotgun (WGS) entry which is preliminary data.</text>
</comment>
<dbReference type="Proteomes" id="UP000295710">
    <property type="component" value="Unassembled WGS sequence"/>
</dbReference>
<sequence>MKRIFRKNQVIIAALAVMIAAAGYLNYSGRLFNDKDKSTETSGELANKELLDISDEDLASASGDIQSQDSDSEGKDGSVDGTPGEAVLTNGDASAVVAEAKVTREQVRAKNKESLMEIIDNDKLSDEQKKDAVNQMVQMTDLAEKEAAAETLLASKGFNEAVVSLTAESADVVVNADELSDANRAQIEDIVSRKTGIDAQNIVITPVRSDGK</sequence>
<dbReference type="AlphaFoldDB" id="A0A4R4FK30"/>
<protein>
    <submittedName>
        <fullName evidence="2">SpoIIIAH-like family protein</fullName>
    </submittedName>
</protein>
<dbReference type="RefSeq" id="WP_132275154.1">
    <property type="nucleotide sequence ID" value="NZ_JAOBST010000003.1"/>
</dbReference>
<dbReference type="Gene3D" id="1.10.287.4300">
    <property type="entry name" value="Stage III sporulation protein AH-like"/>
    <property type="match status" value="1"/>
</dbReference>
<dbReference type="Pfam" id="PF12685">
    <property type="entry name" value="SpoIIIAH"/>
    <property type="match status" value="1"/>
</dbReference>
<evidence type="ECO:0000313" key="3">
    <source>
        <dbReference type="Proteomes" id="UP000295710"/>
    </source>
</evidence>
<proteinExistence type="predicted"/>
<reference evidence="2 3" key="1">
    <citation type="journal article" date="2016" name="Nat. Microbiol.">
        <title>The Mouse Intestinal Bacterial Collection (miBC) provides host-specific insight into cultured diversity and functional potential of the gut microbiota.</title>
        <authorList>
            <person name="Lagkouvardos I."/>
            <person name="Pukall R."/>
            <person name="Abt B."/>
            <person name="Foesel B.U."/>
            <person name="Meier-Kolthoff J.P."/>
            <person name="Kumar N."/>
            <person name="Bresciani A."/>
            <person name="Martinez I."/>
            <person name="Just S."/>
            <person name="Ziegler C."/>
            <person name="Brugiroux S."/>
            <person name="Garzetti D."/>
            <person name="Wenning M."/>
            <person name="Bui T.P."/>
            <person name="Wang J."/>
            <person name="Hugenholtz F."/>
            <person name="Plugge C.M."/>
            <person name="Peterson D.A."/>
            <person name="Hornef M.W."/>
            <person name="Baines J.F."/>
            <person name="Smidt H."/>
            <person name="Walter J."/>
            <person name="Kristiansen K."/>
            <person name="Nielsen H.B."/>
            <person name="Haller D."/>
            <person name="Overmann J."/>
            <person name="Stecher B."/>
            <person name="Clavel T."/>
        </authorList>
    </citation>
    <scope>NUCLEOTIDE SEQUENCE [LARGE SCALE GENOMIC DNA]</scope>
    <source>
        <strain evidence="2 3">DSM 28560</strain>
    </source>
</reference>
<evidence type="ECO:0000256" key="1">
    <source>
        <dbReference type="SAM" id="MobiDB-lite"/>
    </source>
</evidence>
<dbReference type="EMBL" id="SMMX01000002">
    <property type="protein sequence ID" value="TDA23093.1"/>
    <property type="molecule type" value="Genomic_DNA"/>
</dbReference>
<dbReference type="InterPro" id="IPR038503">
    <property type="entry name" value="SpoIIIAH_sf"/>
</dbReference>
<accession>A0A4R4FK30</accession>
<name>A0A4R4FK30_9FIRM</name>
<organism evidence="2 3">
    <name type="scientific">Extibacter muris</name>
    <dbReference type="NCBI Taxonomy" id="1796622"/>
    <lineage>
        <taxon>Bacteria</taxon>
        <taxon>Bacillati</taxon>
        <taxon>Bacillota</taxon>
        <taxon>Clostridia</taxon>
        <taxon>Lachnospirales</taxon>
        <taxon>Lachnospiraceae</taxon>
        <taxon>Extibacter</taxon>
    </lineage>
</organism>
<keyword evidence="3" id="KW-1185">Reference proteome</keyword>
<dbReference type="InterPro" id="IPR024232">
    <property type="entry name" value="SpoIIIAH"/>
</dbReference>